<evidence type="ECO:0000313" key="3">
    <source>
        <dbReference type="Proteomes" id="UP000284842"/>
    </source>
</evidence>
<reference evidence="2 3" key="1">
    <citation type="journal article" date="2018" name="Evol. Lett.">
        <title>Horizontal gene cluster transfer increased hallucinogenic mushroom diversity.</title>
        <authorList>
            <person name="Reynolds H.T."/>
            <person name="Vijayakumar V."/>
            <person name="Gluck-Thaler E."/>
            <person name="Korotkin H.B."/>
            <person name="Matheny P.B."/>
            <person name="Slot J.C."/>
        </authorList>
    </citation>
    <scope>NUCLEOTIDE SEQUENCE [LARGE SCALE GENOMIC DNA]</scope>
    <source>
        <strain evidence="2 3">2629</strain>
    </source>
</reference>
<protein>
    <submittedName>
        <fullName evidence="2">Uncharacterized protein</fullName>
    </submittedName>
</protein>
<feature type="compositionally biased region" description="Basic and acidic residues" evidence="1">
    <location>
        <begin position="8"/>
        <end position="20"/>
    </location>
</feature>
<dbReference type="Proteomes" id="UP000284842">
    <property type="component" value="Unassembled WGS sequence"/>
</dbReference>
<gene>
    <name evidence="2" type="ORF">CVT24_006516</name>
</gene>
<dbReference type="STRING" id="181874.A0A409X554"/>
<sequence length="546" mass="61431">MVQSPGNEQERPAPLEHGNDFDNLDDADPDLASSALESTSTPTHSIWLKSPIDPTIVNFKSHELQEYMDPTYDISSKKSHDRLIRVQYRSIGNHTGSTWAQEEQRRRYQDIEPHLAFRTHSLYIALICIEETRIFPAIFSCTSVKEGSDTLRQVPLDELVLPTSKFDAIGHVLSMAPFRLDGTPTALGSLIWIWDSQYVSIDTPTARPAATASITRMKNLNFTIPGRLIFPLINNTHVTLIPTSELLTQIQGFKLNGSATHLWVIKDEVVHNALSHLCSIFQNDPTLKSQIPLLGRVRQGCFPYSIMGAAIHEVKSIQPPVSSTTKVPCNICKTPVASSDRQNHMGIHILRMYRGIEEPQPTEQSVSKDYPCGFCGQSTVGGSCFIAAASKLSRSKPCTNVPIQCTMCQDIHWKYNIRRHLALQHQNWKSTRNPSDVQAFEDHIAISADEERLLLKTKNQNQVEKQIVSYSTSDERRLSMNTSIRDRHGESPRRSRIATPPRLQGDTSSMIQPLDFSKTPQQNNHTHTHLNTILEHNNPVDIFSIP</sequence>
<feature type="region of interest" description="Disordered" evidence="1">
    <location>
        <begin position="1"/>
        <end position="38"/>
    </location>
</feature>
<feature type="compositionally biased region" description="Basic and acidic residues" evidence="1">
    <location>
        <begin position="473"/>
        <end position="493"/>
    </location>
</feature>
<evidence type="ECO:0000256" key="1">
    <source>
        <dbReference type="SAM" id="MobiDB-lite"/>
    </source>
</evidence>
<dbReference type="InParanoid" id="A0A409X554"/>
<dbReference type="EMBL" id="NHTK01004602">
    <property type="protein sequence ID" value="PPQ85906.1"/>
    <property type="molecule type" value="Genomic_DNA"/>
</dbReference>
<evidence type="ECO:0000313" key="2">
    <source>
        <dbReference type="EMBL" id="PPQ85906.1"/>
    </source>
</evidence>
<proteinExistence type="predicted"/>
<keyword evidence="3" id="KW-1185">Reference proteome</keyword>
<dbReference type="OrthoDB" id="2953545at2759"/>
<organism evidence="2 3">
    <name type="scientific">Panaeolus cyanescens</name>
    <dbReference type="NCBI Taxonomy" id="181874"/>
    <lineage>
        <taxon>Eukaryota</taxon>
        <taxon>Fungi</taxon>
        <taxon>Dikarya</taxon>
        <taxon>Basidiomycota</taxon>
        <taxon>Agaricomycotina</taxon>
        <taxon>Agaricomycetes</taxon>
        <taxon>Agaricomycetidae</taxon>
        <taxon>Agaricales</taxon>
        <taxon>Agaricineae</taxon>
        <taxon>Galeropsidaceae</taxon>
        <taxon>Panaeolus</taxon>
    </lineage>
</organism>
<dbReference type="AlphaFoldDB" id="A0A409X554"/>
<feature type="region of interest" description="Disordered" evidence="1">
    <location>
        <begin position="471"/>
        <end position="508"/>
    </location>
</feature>
<accession>A0A409X554</accession>
<name>A0A409X554_9AGAR</name>
<comment type="caution">
    <text evidence="2">The sequence shown here is derived from an EMBL/GenBank/DDBJ whole genome shotgun (WGS) entry which is preliminary data.</text>
</comment>